<feature type="region of interest" description="Disordered" evidence="1">
    <location>
        <begin position="561"/>
        <end position="647"/>
    </location>
</feature>
<gene>
    <name evidence="3" type="primary">hyd</name>
    <name evidence="3" type="ORF">EVAR_95298_1</name>
</gene>
<dbReference type="InterPro" id="IPR009091">
    <property type="entry name" value="RCC1/BLIP-II"/>
</dbReference>
<keyword evidence="4" id="KW-1185">Reference proteome</keyword>
<feature type="compositionally biased region" description="Acidic residues" evidence="1">
    <location>
        <begin position="191"/>
        <end position="202"/>
    </location>
</feature>
<comment type="caution">
    <text evidence="3">The sequence shown here is derived from an EMBL/GenBank/DDBJ whole genome shotgun (WGS) entry which is preliminary data.</text>
</comment>
<dbReference type="GO" id="GO:0000209">
    <property type="term" value="P:protein polyubiquitination"/>
    <property type="evidence" value="ECO:0007669"/>
    <property type="project" value="TreeGrafter"/>
</dbReference>
<feature type="region of interest" description="Disordered" evidence="1">
    <location>
        <begin position="65"/>
        <end position="106"/>
    </location>
</feature>
<dbReference type="FunFam" id="1.10.8.10:FF:000009">
    <property type="entry name" value="Putative E3 ubiquitin-protein ligase UBR5"/>
    <property type="match status" value="1"/>
</dbReference>
<dbReference type="GO" id="GO:0034450">
    <property type="term" value="F:ubiquitin-ubiquitin ligase activity"/>
    <property type="evidence" value="ECO:0007669"/>
    <property type="project" value="TreeGrafter"/>
</dbReference>
<protein>
    <submittedName>
        <fullName evidence="3">E3 ubiquitin-protein ligase hyd</fullName>
    </submittedName>
</protein>
<evidence type="ECO:0000313" key="3">
    <source>
        <dbReference type="EMBL" id="GBP22898.1"/>
    </source>
</evidence>
<sequence>MWYDELKEVAERWNRYGSGAGSSSLGSLRGVRAVVAGPAHVACLLDDGTVCRAAFSIIPDRLDLSKTDANKSGGNGGGGSGGGGTNGGKQGGGGGGGCGSRQQPRTRARIMRNSIRAAPSSQGSTSRATGVIIGGSGSGRVVSVPAPFVPEDLVIQAQVVLQGKSRSLIIRELQRTNLDVNLAVNNLLSRDDEEGEEPEGGEGGDGYVPEDLISLLDGGFHAAQQDHSVIIDADAMFSDDIFGYAPARSRSGGGSGPQPPGGGRGGGANREGGSSTQERPSEFSRWRERQYFGPRRWLESALRDTTWEKDGESKKKDTAMSASPLWVSEELEYWDSNIRFTHIAATYSELLAISTQGQLHQWRWADAHPYQRSDNTGNMYHPRAVWLGLCPGERIVSLSAAGVRVSLLTDACRIATFLDESIAHAPGASRLEHSLQTFSEIGFDRPVSLHVCSLYTVVKLESGALYWWGILPLGQRARLWDKHRARSRKQQRGHTSSAPQDLQVGQSVTMKNAPMYQPGAIGFNMSSGVPKVGVLQNAAWNLSDVCRFKLLPPPQIERFVSEKDKRDLQNQSPLTVSSVKASSSGGGVKDSSKDNNKDMADRLDMPPPPSPASSTCSDTSTSHKRAKRVTIRGEEGTSNDGSKRDEEEWPLKEVVFLEDVKSVPLGRVLKVDGAYAAVRFPTIGKDGKEVVPNTDDWTALLQDCRLLRKDDLVVVKWGAGGATGPRGPDCLQRVPRKIALPPDVQVLSIAVDGRGVHAVVRRPGGALAYAVYAVGATRALTDSVFPTDHNALLGFSSGQSIQLKTAAEGSESVVLMLDGNNAVYPIARDCVGCVREPPPLNLPPARALTAHALPLHPHLAAQPHHTALKSQVALIIMIPEPQLMMPRVLRCDLDGVRQLLHQLESDNNKQQIAAILQERCDGNRNILHACVHMCAPTSNKEPDIGKVSVYTQSNAQNSAAVKLVTKASQWRKIGTRGRRKGREAFNLRVHCIIRKKFTAIVSCVVLH</sequence>
<organism evidence="3 4">
    <name type="scientific">Eumeta variegata</name>
    <name type="common">Bagworm moth</name>
    <name type="synonym">Eumeta japonica</name>
    <dbReference type="NCBI Taxonomy" id="151549"/>
    <lineage>
        <taxon>Eukaryota</taxon>
        <taxon>Metazoa</taxon>
        <taxon>Ecdysozoa</taxon>
        <taxon>Arthropoda</taxon>
        <taxon>Hexapoda</taxon>
        <taxon>Insecta</taxon>
        <taxon>Pterygota</taxon>
        <taxon>Neoptera</taxon>
        <taxon>Endopterygota</taxon>
        <taxon>Lepidoptera</taxon>
        <taxon>Glossata</taxon>
        <taxon>Ditrysia</taxon>
        <taxon>Tineoidea</taxon>
        <taxon>Psychidae</taxon>
        <taxon>Oiketicinae</taxon>
        <taxon>Eumeta</taxon>
    </lineage>
</organism>
<dbReference type="Gene3D" id="1.10.8.10">
    <property type="entry name" value="DNA helicase RuvA subunit, C-terminal domain"/>
    <property type="match status" value="1"/>
</dbReference>
<name>A0A4C1U9C1_EUMVA</name>
<feature type="domain" description="E3 ubiquitin-protein ligase UBR5 ubiquitin-associated" evidence="2">
    <location>
        <begin position="144"/>
        <end position="193"/>
    </location>
</feature>
<proteinExistence type="predicted"/>
<feature type="compositionally biased region" description="Gly residues" evidence="1">
    <location>
        <begin position="251"/>
        <end position="270"/>
    </location>
</feature>
<dbReference type="PANTHER" id="PTHR46276:SF1">
    <property type="entry name" value="E3 UBIQUITIN-PROTEIN LIGASE UBR5"/>
    <property type="match status" value="1"/>
</dbReference>
<feature type="region of interest" description="Disordered" evidence="1">
    <location>
        <begin position="484"/>
        <end position="504"/>
    </location>
</feature>
<dbReference type="GO" id="GO:0005737">
    <property type="term" value="C:cytoplasm"/>
    <property type="evidence" value="ECO:0007669"/>
    <property type="project" value="TreeGrafter"/>
</dbReference>
<dbReference type="GO" id="GO:0043130">
    <property type="term" value="F:ubiquitin binding"/>
    <property type="evidence" value="ECO:0007669"/>
    <property type="project" value="InterPro"/>
</dbReference>
<dbReference type="PANTHER" id="PTHR46276">
    <property type="entry name" value="E3 UBIQUITIN-PROTEIN LIGASE UBR5"/>
    <property type="match status" value="1"/>
</dbReference>
<dbReference type="EMBL" id="BGZK01000145">
    <property type="protein sequence ID" value="GBP22898.1"/>
    <property type="molecule type" value="Genomic_DNA"/>
</dbReference>
<dbReference type="CDD" id="cd14423">
    <property type="entry name" value="CUE_UBR5"/>
    <property type="match status" value="1"/>
</dbReference>
<feature type="region of interest" description="Disordered" evidence="1">
    <location>
        <begin position="189"/>
        <end position="208"/>
    </location>
</feature>
<evidence type="ECO:0000259" key="2">
    <source>
        <dbReference type="Pfam" id="PF11547"/>
    </source>
</evidence>
<dbReference type="OrthoDB" id="298098at2759"/>
<evidence type="ECO:0000313" key="4">
    <source>
        <dbReference type="Proteomes" id="UP000299102"/>
    </source>
</evidence>
<feature type="compositionally biased region" description="Polar residues" evidence="1">
    <location>
        <begin position="493"/>
        <end position="504"/>
    </location>
</feature>
<dbReference type="AlphaFoldDB" id="A0A4C1U9C1"/>
<feature type="compositionally biased region" description="Basic and acidic residues" evidence="1">
    <location>
        <begin position="590"/>
        <end position="604"/>
    </location>
</feature>
<dbReference type="Pfam" id="PF11547">
    <property type="entry name" value="E3_UbLigase_EDD"/>
    <property type="match status" value="1"/>
</dbReference>
<dbReference type="SUPFAM" id="SSF50985">
    <property type="entry name" value="RCC1/BLIP-II"/>
    <property type="match status" value="1"/>
</dbReference>
<dbReference type="GO" id="GO:0005634">
    <property type="term" value="C:nucleus"/>
    <property type="evidence" value="ECO:0007669"/>
    <property type="project" value="TreeGrafter"/>
</dbReference>
<dbReference type="GO" id="GO:0090263">
    <property type="term" value="P:positive regulation of canonical Wnt signaling pathway"/>
    <property type="evidence" value="ECO:0007669"/>
    <property type="project" value="TreeGrafter"/>
</dbReference>
<dbReference type="STRING" id="151549.A0A4C1U9C1"/>
<feature type="region of interest" description="Disordered" evidence="1">
    <location>
        <begin position="247"/>
        <end position="285"/>
    </location>
</feature>
<evidence type="ECO:0000256" key="1">
    <source>
        <dbReference type="SAM" id="MobiDB-lite"/>
    </source>
</evidence>
<dbReference type="Proteomes" id="UP000299102">
    <property type="component" value="Unassembled WGS sequence"/>
</dbReference>
<feature type="compositionally biased region" description="Basic and acidic residues" evidence="1">
    <location>
        <begin position="631"/>
        <end position="647"/>
    </location>
</feature>
<reference evidence="3 4" key="1">
    <citation type="journal article" date="2019" name="Commun. Biol.">
        <title>The bagworm genome reveals a unique fibroin gene that provides high tensile strength.</title>
        <authorList>
            <person name="Kono N."/>
            <person name="Nakamura H."/>
            <person name="Ohtoshi R."/>
            <person name="Tomita M."/>
            <person name="Numata K."/>
            <person name="Arakawa K."/>
        </authorList>
    </citation>
    <scope>NUCLEOTIDE SEQUENCE [LARGE SCALE GENOMIC DNA]</scope>
</reference>
<feature type="compositionally biased region" description="Gly residues" evidence="1">
    <location>
        <begin position="73"/>
        <end position="99"/>
    </location>
</feature>
<dbReference type="InterPro" id="IPR024725">
    <property type="entry name" value="UBR5_UBA"/>
</dbReference>
<accession>A0A4C1U9C1</accession>